<proteinExistence type="predicted"/>
<name>A0A453TBL2_AEGTS</name>
<dbReference type="AlphaFoldDB" id="A0A453TBL2"/>
<dbReference type="Gramene" id="AET7Gv21329400.1">
    <property type="protein sequence ID" value="AET7Gv21329400.1"/>
    <property type="gene ID" value="AET7Gv21329400"/>
</dbReference>
<protein>
    <submittedName>
        <fullName evidence="1">Uncharacterized protein</fullName>
    </submittedName>
</protein>
<evidence type="ECO:0000313" key="1">
    <source>
        <dbReference type="EnsemblPlants" id="AET7Gv21329400.1"/>
    </source>
</evidence>
<sequence>MKTKKAEGALLGLLGSLPALPFFPLAAGFSAPLLFTANLHNHNTDRRASEDESLKQIYHRDYSNRLGADCLLGVGLDGALGFGPLHGWFPAPQTQNRVRSADGAAKAGGNRAKRRRIEGESRLTWVGRGRAAGGGRALLVWVGERREETGTRL</sequence>
<dbReference type="EnsemblPlants" id="AET7Gv21329400.1">
    <property type="protein sequence ID" value="AET7Gv21329400.1"/>
    <property type="gene ID" value="AET7Gv21329400"/>
</dbReference>
<reference evidence="2" key="1">
    <citation type="journal article" date="2014" name="Science">
        <title>Ancient hybridizations among the ancestral genomes of bread wheat.</title>
        <authorList>
            <consortium name="International Wheat Genome Sequencing Consortium,"/>
            <person name="Marcussen T."/>
            <person name="Sandve S.R."/>
            <person name="Heier L."/>
            <person name="Spannagl M."/>
            <person name="Pfeifer M."/>
            <person name="Jakobsen K.S."/>
            <person name="Wulff B.B."/>
            <person name="Steuernagel B."/>
            <person name="Mayer K.F."/>
            <person name="Olsen O.A."/>
        </authorList>
    </citation>
    <scope>NUCLEOTIDE SEQUENCE [LARGE SCALE GENOMIC DNA]</scope>
    <source>
        <strain evidence="2">cv. AL8/78</strain>
    </source>
</reference>
<organism evidence="1 2">
    <name type="scientific">Aegilops tauschii subsp. strangulata</name>
    <name type="common">Goatgrass</name>
    <dbReference type="NCBI Taxonomy" id="200361"/>
    <lineage>
        <taxon>Eukaryota</taxon>
        <taxon>Viridiplantae</taxon>
        <taxon>Streptophyta</taxon>
        <taxon>Embryophyta</taxon>
        <taxon>Tracheophyta</taxon>
        <taxon>Spermatophyta</taxon>
        <taxon>Magnoliopsida</taxon>
        <taxon>Liliopsida</taxon>
        <taxon>Poales</taxon>
        <taxon>Poaceae</taxon>
        <taxon>BOP clade</taxon>
        <taxon>Pooideae</taxon>
        <taxon>Triticodae</taxon>
        <taxon>Triticeae</taxon>
        <taxon>Triticinae</taxon>
        <taxon>Aegilops</taxon>
    </lineage>
</organism>
<keyword evidence="2" id="KW-1185">Reference proteome</keyword>
<dbReference type="Proteomes" id="UP000015105">
    <property type="component" value="Chromosome 7D"/>
</dbReference>
<reference evidence="1" key="3">
    <citation type="journal article" date="2017" name="Nature">
        <title>Genome sequence of the progenitor of the wheat D genome Aegilops tauschii.</title>
        <authorList>
            <person name="Luo M.C."/>
            <person name="Gu Y.Q."/>
            <person name="Puiu D."/>
            <person name="Wang H."/>
            <person name="Twardziok S.O."/>
            <person name="Deal K.R."/>
            <person name="Huo N."/>
            <person name="Zhu T."/>
            <person name="Wang L."/>
            <person name="Wang Y."/>
            <person name="McGuire P.E."/>
            <person name="Liu S."/>
            <person name="Long H."/>
            <person name="Ramasamy R.K."/>
            <person name="Rodriguez J.C."/>
            <person name="Van S.L."/>
            <person name="Yuan L."/>
            <person name="Wang Z."/>
            <person name="Xia Z."/>
            <person name="Xiao L."/>
            <person name="Anderson O.D."/>
            <person name="Ouyang S."/>
            <person name="Liang Y."/>
            <person name="Zimin A.V."/>
            <person name="Pertea G."/>
            <person name="Qi P."/>
            <person name="Bennetzen J.L."/>
            <person name="Dai X."/>
            <person name="Dawson M.W."/>
            <person name="Muller H.G."/>
            <person name="Kugler K."/>
            <person name="Rivarola-Duarte L."/>
            <person name="Spannagl M."/>
            <person name="Mayer K.F.X."/>
            <person name="Lu F.H."/>
            <person name="Bevan M.W."/>
            <person name="Leroy P."/>
            <person name="Li P."/>
            <person name="You F.M."/>
            <person name="Sun Q."/>
            <person name="Liu Z."/>
            <person name="Lyons E."/>
            <person name="Wicker T."/>
            <person name="Salzberg S.L."/>
            <person name="Devos K.M."/>
            <person name="Dvorak J."/>
        </authorList>
    </citation>
    <scope>NUCLEOTIDE SEQUENCE [LARGE SCALE GENOMIC DNA]</scope>
    <source>
        <strain evidence="1">cv. AL8/78</strain>
    </source>
</reference>
<reference evidence="2" key="2">
    <citation type="journal article" date="2017" name="Nat. Plants">
        <title>The Aegilops tauschii genome reveals multiple impacts of transposons.</title>
        <authorList>
            <person name="Zhao G."/>
            <person name="Zou C."/>
            <person name="Li K."/>
            <person name="Wang K."/>
            <person name="Li T."/>
            <person name="Gao L."/>
            <person name="Zhang X."/>
            <person name="Wang H."/>
            <person name="Yang Z."/>
            <person name="Liu X."/>
            <person name="Jiang W."/>
            <person name="Mao L."/>
            <person name="Kong X."/>
            <person name="Jiao Y."/>
            <person name="Jia J."/>
        </authorList>
    </citation>
    <scope>NUCLEOTIDE SEQUENCE [LARGE SCALE GENOMIC DNA]</scope>
    <source>
        <strain evidence="2">cv. AL8/78</strain>
    </source>
</reference>
<reference evidence="1" key="5">
    <citation type="journal article" date="2021" name="G3 (Bethesda)">
        <title>Aegilops tauschii genome assembly Aet v5.0 features greater sequence contiguity and improved annotation.</title>
        <authorList>
            <person name="Wang L."/>
            <person name="Zhu T."/>
            <person name="Rodriguez J.C."/>
            <person name="Deal K.R."/>
            <person name="Dubcovsky J."/>
            <person name="McGuire P.E."/>
            <person name="Lux T."/>
            <person name="Spannagl M."/>
            <person name="Mayer K.F.X."/>
            <person name="Baldrich P."/>
            <person name="Meyers B.C."/>
            <person name="Huo N."/>
            <person name="Gu Y.Q."/>
            <person name="Zhou H."/>
            <person name="Devos K.M."/>
            <person name="Bennetzen J.L."/>
            <person name="Unver T."/>
            <person name="Budak H."/>
            <person name="Gulick P.J."/>
            <person name="Galiba G."/>
            <person name="Kalapos B."/>
            <person name="Nelson D.R."/>
            <person name="Li P."/>
            <person name="You F.M."/>
            <person name="Luo M.C."/>
            <person name="Dvorak J."/>
        </authorList>
    </citation>
    <scope>NUCLEOTIDE SEQUENCE [LARGE SCALE GENOMIC DNA]</scope>
    <source>
        <strain evidence="1">cv. AL8/78</strain>
    </source>
</reference>
<reference evidence="1" key="4">
    <citation type="submission" date="2019-03" db="UniProtKB">
        <authorList>
            <consortium name="EnsemblPlants"/>
        </authorList>
    </citation>
    <scope>IDENTIFICATION</scope>
</reference>
<accession>A0A453TBL2</accession>
<evidence type="ECO:0000313" key="2">
    <source>
        <dbReference type="Proteomes" id="UP000015105"/>
    </source>
</evidence>